<proteinExistence type="predicted"/>
<keyword evidence="2" id="KW-1133">Transmembrane helix</keyword>
<evidence type="ECO:0000256" key="2">
    <source>
        <dbReference type="SAM" id="Phobius"/>
    </source>
</evidence>
<dbReference type="PANTHER" id="PTHR39470:SF1">
    <property type="entry name" value="CHORISMATE SYNTHASE PROTEIN"/>
    <property type="match status" value="1"/>
</dbReference>
<dbReference type="Gene3D" id="3.40.50.300">
    <property type="entry name" value="P-loop containing nucleotide triphosphate hydrolases"/>
    <property type="match status" value="1"/>
</dbReference>
<accession>M9LW19</accession>
<evidence type="ECO:0000313" key="4">
    <source>
        <dbReference type="EMBL" id="GAC74304.1"/>
    </source>
</evidence>
<keyword evidence="2" id="KW-0812">Transmembrane</keyword>
<feature type="transmembrane region" description="Helical" evidence="2">
    <location>
        <begin position="136"/>
        <end position="160"/>
    </location>
</feature>
<feature type="transmembrane region" description="Helical" evidence="2">
    <location>
        <begin position="296"/>
        <end position="318"/>
    </location>
</feature>
<organism evidence="4 5">
    <name type="scientific">Pseudozyma antarctica (strain T-34)</name>
    <name type="common">Yeast</name>
    <name type="synonym">Candida antarctica</name>
    <dbReference type="NCBI Taxonomy" id="1151754"/>
    <lineage>
        <taxon>Eukaryota</taxon>
        <taxon>Fungi</taxon>
        <taxon>Dikarya</taxon>
        <taxon>Basidiomycota</taxon>
        <taxon>Ustilaginomycotina</taxon>
        <taxon>Ustilaginomycetes</taxon>
        <taxon>Ustilaginales</taxon>
        <taxon>Ustilaginaceae</taxon>
        <taxon>Moesziomyces</taxon>
    </lineage>
</organism>
<feature type="region of interest" description="Disordered" evidence="1">
    <location>
        <begin position="667"/>
        <end position="687"/>
    </location>
</feature>
<dbReference type="GO" id="GO:0005525">
    <property type="term" value="F:GTP binding"/>
    <property type="evidence" value="ECO:0007669"/>
    <property type="project" value="InterPro"/>
</dbReference>
<evidence type="ECO:0000259" key="3">
    <source>
        <dbReference type="SMART" id="SM00053"/>
    </source>
</evidence>
<feature type="region of interest" description="Disordered" evidence="1">
    <location>
        <begin position="111"/>
        <end position="130"/>
    </location>
</feature>
<feature type="transmembrane region" description="Helical" evidence="2">
    <location>
        <begin position="396"/>
        <end position="413"/>
    </location>
</feature>
<dbReference type="InterPro" id="IPR045063">
    <property type="entry name" value="Dynamin_N"/>
</dbReference>
<dbReference type="SUPFAM" id="SSF52540">
    <property type="entry name" value="P-loop containing nucleoside triphosphate hydrolases"/>
    <property type="match status" value="1"/>
</dbReference>
<dbReference type="Proteomes" id="UP000011976">
    <property type="component" value="Unassembled WGS sequence"/>
</dbReference>
<dbReference type="PRINTS" id="PR00195">
    <property type="entry name" value="DYNAMIN"/>
</dbReference>
<sequence length="1097" mass="119002">MVITTVTSDVPYRFRNVRRSPASSGLGGGALSSRCFRVQFGRAAAAAAAAARISEEQHSASPPSAALGDDLLPRHPTLTTLTMADVTAYLVLVVALVPPLLRQSQRLFGSARSASHAPPPPPPPPSSSRFASKARLAPFATPFSAAVTITTLGLVLISLANLVPVQYGVDIFIPVQAVHNLRRSIYTLYTAPSVYRASSHDDVDRPPFHIQALRGGYTPDLFLAYSAPITIPTTTLRSLIDAAPSLLPIGFHTLPKQQELQALIARLSSYEARRIYLLLGPKPLLDCTFCTKPNDFFWYALPFLLAAYAWRILALGLITAHPDDSIAVAIRQAAGLFSRKPRAPPSKSDDADRSKWRTPAATLLVALMSIEILIMFELGQVTPGSARLNHWHSNLHLVRQLAFLAIVVVIYLFPAPRVPDGFQQTMQHMDATQQNLQSILHLNEITDATRAVVLDDQTLLRRATTERKHSSTDSAAQLIRAVHAQGGDAASDTLAQAQNSIRSVTLQWWRTAEQLNRQLDRGSPSASSSNSAPAHLAAASDPSSNPLFFRRPTLLRSSQQSLAPSSIPSSCSVLNTVAPAQSRLPSSLSNHPATVTHTASIHIFISEHRLNFITDAVIIDTTNFAFQQLPFLPTMRLPPSADYGEVGRRLTQLCQQVDALVAPVPVPASLQPQTDGQSPPPTPSAVADSTATIPRLVLVGGQSTGKTSLVECLAGVALPRSQGTCTRGPLDVTITASDAGAEWSATVHILLPASGKTHPVFDQAYRVQFGDAIEQPDDVADRLRRATLAVRDLTSLTLPSPSAHGSEPILTGTKYDLLSEDELTEAEDSDDLPTFFRKGARLRLSIRAPGAEPLRFTDLPGLISEGHGKDVSAIRNMVFRDISDKNTIIVLTASFAMDIAHQHAFSLVKTADARGNRTIGVLTMPDRMPFGAERQWAKVINESLSGQHSGKHYLKHGWHVVRCPAQNESRDDIGRLENTFFRHDNQQTSPWHKTVALLSSDHDFIEECCGLQTLSLRLSRLLLNAIRATLPSIITRLQSAEEQHKTSYDAVAATDPTAHCQALVMSGPLASTDRLGDCDRGFDVTIELMNVVDTIIK</sequence>
<evidence type="ECO:0000313" key="5">
    <source>
        <dbReference type="Proteomes" id="UP000011976"/>
    </source>
</evidence>
<dbReference type="AlphaFoldDB" id="M9LW19"/>
<dbReference type="Pfam" id="PF00350">
    <property type="entry name" value="Dynamin_N"/>
    <property type="match status" value="1"/>
</dbReference>
<dbReference type="InterPro" id="IPR027417">
    <property type="entry name" value="P-loop_NTPase"/>
</dbReference>
<dbReference type="EMBL" id="DF196776">
    <property type="protein sequence ID" value="GAC74304.1"/>
    <property type="molecule type" value="Genomic_DNA"/>
</dbReference>
<gene>
    <name evidence="4" type="ORF">PANT_10c00101</name>
</gene>
<dbReference type="STRING" id="1151754.M9LW19"/>
<reference evidence="5" key="1">
    <citation type="journal article" date="2013" name="Genome Announc.">
        <title>Genome sequence of the basidiomycetous yeast Pseudozyma antarctica T-34, a producer of the glycolipid biosurfactants mannosylerythritol lipids.</title>
        <authorList>
            <person name="Morita T."/>
            <person name="Koike H."/>
            <person name="Koyama Y."/>
            <person name="Hagiwara H."/>
            <person name="Ito E."/>
            <person name="Fukuoka T."/>
            <person name="Imura T."/>
            <person name="Machida M."/>
            <person name="Kitamoto D."/>
        </authorList>
    </citation>
    <scope>NUCLEOTIDE SEQUENCE [LARGE SCALE GENOMIC DNA]</scope>
    <source>
        <strain evidence="5">T-34</strain>
    </source>
</reference>
<feature type="compositionally biased region" description="Pro residues" evidence="1">
    <location>
        <begin position="117"/>
        <end position="126"/>
    </location>
</feature>
<dbReference type="GO" id="GO:0003924">
    <property type="term" value="F:GTPase activity"/>
    <property type="evidence" value="ECO:0007669"/>
    <property type="project" value="InterPro"/>
</dbReference>
<feature type="region of interest" description="Disordered" evidence="1">
    <location>
        <begin position="518"/>
        <end position="544"/>
    </location>
</feature>
<evidence type="ECO:0000256" key="1">
    <source>
        <dbReference type="SAM" id="MobiDB-lite"/>
    </source>
</evidence>
<dbReference type="InterPro" id="IPR001401">
    <property type="entry name" value="Dynamin_GTPase"/>
</dbReference>
<feature type="domain" description="Dynamin GTPase" evidence="3">
    <location>
        <begin position="667"/>
        <end position="975"/>
    </location>
</feature>
<feature type="transmembrane region" description="Helical" evidence="2">
    <location>
        <begin position="356"/>
        <end position="376"/>
    </location>
</feature>
<name>M9LW19_PSEA3</name>
<protein>
    <submittedName>
        <fullName evidence="4">Vacuolar sorting protein VPS1</fullName>
    </submittedName>
</protein>
<dbReference type="InterPro" id="IPR022812">
    <property type="entry name" value="Dynamin"/>
</dbReference>
<dbReference type="PANTHER" id="PTHR39470">
    <property type="entry name" value="CHROMOSOME 10, WHOLE GENOME SHOTGUN SEQUENCE"/>
    <property type="match status" value="1"/>
</dbReference>
<keyword evidence="2" id="KW-0472">Membrane</keyword>
<dbReference type="SMART" id="SM00053">
    <property type="entry name" value="DYNc"/>
    <property type="match status" value="1"/>
</dbReference>
<dbReference type="OrthoDB" id="4218123at2759"/>
<feature type="compositionally biased region" description="Low complexity" evidence="1">
    <location>
        <begin position="523"/>
        <end position="544"/>
    </location>
</feature>